<dbReference type="Gene3D" id="3.20.180.10">
    <property type="entry name" value="PNP-oxidase-like"/>
    <property type="match status" value="1"/>
</dbReference>
<dbReference type="Proteomes" id="UP000612585">
    <property type="component" value="Unassembled WGS sequence"/>
</dbReference>
<evidence type="ECO:0000313" key="2">
    <source>
        <dbReference type="Proteomes" id="UP000612585"/>
    </source>
</evidence>
<proteinExistence type="predicted"/>
<protein>
    <submittedName>
        <fullName evidence="1">Prephenate dehydratase</fullName>
    </submittedName>
</protein>
<dbReference type="AlphaFoldDB" id="A0A8J3ZES5"/>
<reference evidence="1" key="1">
    <citation type="submission" date="2021-01" db="EMBL/GenBank/DDBJ databases">
        <title>Whole genome shotgun sequence of Virgisporangium aurantiacum NBRC 16421.</title>
        <authorList>
            <person name="Komaki H."/>
            <person name="Tamura T."/>
        </authorList>
    </citation>
    <scope>NUCLEOTIDE SEQUENCE</scope>
    <source>
        <strain evidence="1">NBRC 16421</strain>
    </source>
</reference>
<dbReference type="SUPFAM" id="SSF50475">
    <property type="entry name" value="FMN-binding split barrel"/>
    <property type="match status" value="1"/>
</dbReference>
<sequence length="226" mass="24364">MEVDMNQPSPAERLRSLLCSASSLDIVAASRRVSLLDGHAVDDAGRLTIEVPGDSALALDLSDGPLPALIEITDVSPVAMRNRIRARVTLAGGLRPAGGTTTIFDMAAADLTERGVTTYVAPAEFAAAAPDLLASREAALLCHLVDAHADLVSWLSRLVPVERLHGVTRVYPLHLDRFGIVLRLEFPSHDRDVRLPFGQPCVAVEDAPSRMLELLARARACRRRVP</sequence>
<name>A0A8J3ZES5_9ACTN</name>
<gene>
    <name evidence="1" type="ORF">Vau01_074940</name>
</gene>
<dbReference type="EMBL" id="BOPG01000049">
    <property type="protein sequence ID" value="GIJ59978.1"/>
    <property type="molecule type" value="Genomic_DNA"/>
</dbReference>
<accession>A0A8J3ZES5</accession>
<organism evidence="1 2">
    <name type="scientific">Virgisporangium aurantiacum</name>
    <dbReference type="NCBI Taxonomy" id="175570"/>
    <lineage>
        <taxon>Bacteria</taxon>
        <taxon>Bacillati</taxon>
        <taxon>Actinomycetota</taxon>
        <taxon>Actinomycetes</taxon>
        <taxon>Micromonosporales</taxon>
        <taxon>Micromonosporaceae</taxon>
        <taxon>Virgisporangium</taxon>
    </lineage>
</organism>
<evidence type="ECO:0000313" key="1">
    <source>
        <dbReference type="EMBL" id="GIJ59978.1"/>
    </source>
</evidence>
<dbReference type="InterPro" id="IPR037119">
    <property type="entry name" value="Haem_oxidase_HugZ-like_sf"/>
</dbReference>
<comment type="caution">
    <text evidence="1">The sequence shown here is derived from an EMBL/GenBank/DDBJ whole genome shotgun (WGS) entry which is preliminary data.</text>
</comment>
<keyword evidence="2" id="KW-1185">Reference proteome</keyword>